<name>A0AAN7V4L4_9PEZI</name>
<dbReference type="Proteomes" id="UP001305414">
    <property type="component" value="Unassembled WGS sequence"/>
</dbReference>
<dbReference type="EMBL" id="JAWHQM010000057">
    <property type="protein sequence ID" value="KAK5635719.1"/>
    <property type="molecule type" value="Genomic_DNA"/>
</dbReference>
<dbReference type="AlphaFoldDB" id="A0AAN7V4L4"/>
<evidence type="ECO:0000313" key="2">
    <source>
        <dbReference type="Proteomes" id="UP001305414"/>
    </source>
</evidence>
<proteinExistence type="predicted"/>
<organism evidence="1 2">
    <name type="scientific">Xylaria bambusicola</name>
    <dbReference type="NCBI Taxonomy" id="326684"/>
    <lineage>
        <taxon>Eukaryota</taxon>
        <taxon>Fungi</taxon>
        <taxon>Dikarya</taxon>
        <taxon>Ascomycota</taxon>
        <taxon>Pezizomycotina</taxon>
        <taxon>Sordariomycetes</taxon>
        <taxon>Xylariomycetidae</taxon>
        <taxon>Xylariales</taxon>
        <taxon>Xylariaceae</taxon>
        <taxon>Xylaria</taxon>
    </lineage>
</organism>
<evidence type="ECO:0000313" key="1">
    <source>
        <dbReference type="EMBL" id="KAK5635719.1"/>
    </source>
</evidence>
<dbReference type="Gene3D" id="3.40.50.720">
    <property type="entry name" value="NAD(P)-binding Rossmann-like Domain"/>
    <property type="match status" value="1"/>
</dbReference>
<accession>A0AAN7V4L4</accession>
<reference evidence="1 2" key="1">
    <citation type="submission" date="2023-10" db="EMBL/GenBank/DDBJ databases">
        <title>Draft genome sequence of Xylaria bambusicola isolate GMP-LS, the root and basal stem rot pathogen of sugarcane in Indonesia.</title>
        <authorList>
            <person name="Selvaraj P."/>
            <person name="Muralishankar V."/>
            <person name="Muruganantham S."/>
            <person name="Sp S."/>
            <person name="Haryani S."/>
            <person name="Lau K.J.X."/>
            <person name="Naqvi N.I."/>
        </authorList>
    </citation>
    <scope>NUCLEOTIDE SEQUENCE [LARGE SCALE GENOMIC DNA]</scope>
    <source>
        <strain evidence="1">GMP-LS</strain>
    </source>
</reference>
<keyword evidence="2" id="KW-1185">Reference proteome</keyword>
<protein>
    <submittedName>
        <fullName evidence="1">Uncharacterized protein</fullName>
    </submittedName>
</protein>
<sequence>MEPGYFRTRAFGNINHVPPRVSDYASFNAAVRDVEAGIVGNEPGDAAKGVSIMIDLVKGTGVAAGKEIPLRVPLGADGWGRIRAKCENMIKICDDWEQVAKSTDIAQ</sequence>
<comment type="caution">
    <text evidence="1">The sequence shown here is derived from an EMBL/GenBank/DDBJ whole genome shotgun (WGS) entry which is preliminary data.</text>
</comment>
<gene>
    <name evidence="1" type="ORF">RRF57_011431</name>
</gene>